<protein>
    <submittedName>
        <fullName evidence="1">Uncharacterized protein</fullName>
    </submittedName>
</protein>
<dbReference type="EMBL" id="NJAI01000023">
    <property type="protein sequence ID" value="PHM51298.1"/>
    <property type="molecule type" value="Genomic_DNA"/>
</dbReference>
<accession>A0A2G0PWF7</accession>
<reference evidence="1 2" key="1">
    <citation type="journal article" date="2017" name="Nat. Microbiol.">
        <title>Natural product diversity associated with the nematode symbionts Photorhabdus and Xenorhabdus.</title>
        <authorList>
            <person name="Tobias N.J."/>
            <person name="Wolff H."/>
            <person name="Djahanschiri B."/>
            <person name="Grundmann F."/>
            <person name="Kronenwerth M."/>
            <person name="Shi Y.M."/>
            <person name="Simonyi S."/>
            <person name="Grun P."/>
            <person name="Shapiro-Ilan D."/>
            <person name="Pidot S.J."/>
            <person name="Stinear T.P."/>
            <person name="Ebersberger I."/>
            <person name="Bode H.B."/>
        </authorList>
    </citation>
    <scope>NUCLEOTIDE SEQUENCE [LARGE SCALE GENOMIC DNA]</scope>
    <source>
        <strain evidence="1 2">DSM 17903</strain>
    </source>
</reference>
<evidence type="ECO:0000313" key="2">
    <source>
        <dbReference type="Proteomes" id="UP000225433"/>
    </source>
</evidence>
<comment type="caution">
    <text evidence="1">The sequence shown here is derived from an EMBL/GenBank/DDBJ whole genome shotgun (WGS) entry which is preliminary data.</text>
</comment>
<dbReference type="Proteomes" id="UP000225433">
    <property type="component" value="Unassembled WGS sequence"/>
</dbReference>
<dbReference type="AlphaFoldDB" id="A0A2G0PWF7"/>
<organism evidence="1 2">
    <name type="scientific">Xenorhabdus hominickii</name>
    <dbReference type="NCBI Taxonomy" id="351679"/>
    <lineage>
        <taxon>Bacteria</taxon>
        <taxon>Pseudomonadati</taxon>
        <taxon>Pseudomonadota</taxon>
        <taxon>Gammaproteobacteria</taxon>
        <taxon>Enterobacterales</taxon>
        <taxon>Morganellaceae</taxon>
        <taxon>Xenorhabdus</taxon>
    </lineage>
</organism>
<proteinExistence type="predicted"/>
<evidence type="ECO:0000313" key="1">
    <source>
        <dbReference type="EMBL" id="PHM51298.1"/>
    </source>
</evidence>
<sequence>MVLEVLQRIDIAGQFRTGRDRTALIGLRYRTEIAELNFPLATHNFFGALDIAGGNLALELLFGFPAGMSGLAVRVSGEGILKIFRALLGLDTGRAEPDQLLTLFPGVFGTDVH</sequence>
<name>A0A2G0PWF7_XENHO</name>
<gene>
    <name evidence="1" type="ORF">Xhom_04947</name>
</gene>